<evidence type="ECO:0000256" key="9">
    <source>
        <dbReference type="ARBA" id="ARBA00030073"/>
    </source>
</evidence>
<evidence type="ECO:0000256" key="10">
    <source>
        <dbReference type="ARBA" id="ARBA00031630"/>
    </source>
</evidence>
<reference evidence="14" key="1">
    <citation type="journal article" date="2015" name="Proc. Natl. Acad. Sci. U.S.A.">
        <title>Networks of energetic and metabolic interactions define dynamics in microbial communities.</title>
        <authorList>
            <person name="Embree M."/>
            <person name="Liu J.K."/>
            <person name="Al-Bassam M.M."/>
            <person name="Zengler K."/>
        </authorList>
    </citation>
    <scope>NUCLEOTIDE SEQUENCE</scope>
</reference>
<dbReference type="EMBL" id="LNQE01001766">
    <property type="protein sequence ID" value="KUG05779.1"/>
    <property type="molecule type" value="Genomic_DNA"/>
</dbReference>
<evidence type="ECO:0000256" key="11">
    <source>
        <dbReference type="ARBA" id="ARBA00047550"/>
    </source>
</evidence>
<evidence type="ECO:0000256" key="4">
    <source>
        <dbReference type="ARBA" id="ARBA00012851"/>
    </source>
</evidence>
<dbReference type="GO" id="GO:0008703">
    <property type="term" value="F:5-amino-6-(5-phosphoribosylamino)uracil reductase activity"/>
    <property type="evidence" value="ECO:0007669"/>
    <property type="project" value="InterPro"/>
</dbReference>
<organism evidence="14">
    <name type="scientific">hydrocarbon metagenome</name>
    <dbReference type="NCBI Taxonomy" id="938273"/>
    <lineage>
        <taxon>unclassified sequences</taxon>
        <taxon>metagenomes</taxon>
        <taxon>ecological metagenomes</taxon>
    </lineage>
</organism>
<dbReference type="UniPathway" id="UPA00275"/>
<keyword evidence="8 14" id="KW-0560">Oxidoreductase</keyword>
<evidence type="ECO:0000256" key="6">
    <source>
        <dbReference type="ARBA" id="ARBA00022619"/>
    </source>
</evidence>
<dbReference type="SUPFAM" id="SSF53597">
    <property type="entry name" value="Dihydrofolate reductase-like"/>
    <property type="match status" value="1"/>
</dbReference>
<gene>
    <name evidence="14" type="ORF">ASZ90_016758</name>
</gene>
<dbReference type="Gene3D" id="3.40.430.10">
    <property type="entry name" value="Dihydrofolate Reductase, subunit A"/>
    <property type="match status" value="1"/>
</dbReference>
<dbReference type="NCBIfam" id="TIGR01508">
    <property type="entry name" value="rib_reduct_arch"/>
    <property type="match status" value="1"/>
</dbReference>
<proteinExistence type="inferred from homology"/>
<comment type="caution">
    <text evidence="14">The sequence shown here is derived from an EMBL/GenBank/DDBJ whole genome shotgun (WGS) entry which is preliminary data.</text>
</comment>
<evidence type="ECO:0000256" key="1">
    <source>
        <dbReference type="ARBA" id="ARBA00005104"/>
    </source>
</evidence>
<keyword evidence="6" id="KW-0686">Riboflavin biosynthesis</keyword>
<protein>
    <recommendedName>
        <fullName evidence="5">2,5-diamino-6-ribosylamino-4(3H)-pyrimidinone 5'-phosphate reductase</fullName>
        <ecNumber evidence="4">1.1.1.302</ecNumber>
    </recommendedName>
    <alternativeName>
        <fullName evidence="10">2,5-diamino-6-(5-phospho-D-ribosylamino)pyrimidin-4(3H)-one reductase</fullName>
    </alternativeName>
    <alternativeName>
        <fullName evidence="9">2,5-diamino-6-ribitylamino-4(3H)-pyrimidinone 5'-phosphate synthase</fullName>
    </alternativeName>
</protein>
<evidence type="ECO:0000256" key="8">
    <source>
        <dbReference type="ARBA" id="ARBA00023002"/>
    </source>
</evidence>
<dbReference type="AlphaFoldDB" id="A0A0W8EBH6"/>
<dbReference type="GO" id="GO:0009231">
    <property type="term" value="P:riboflavin biosynthetic process"/>
    <property type="evidence" value="ECO:0007669"/>
    <property type="project" value="UniProtKB-UniPathway"/>
</dbReference>
<feature type="domain" description="Bacterial bifunctional deaminase-reductase C-terminal" evidence="13">
    <location>
        <begin position="3"/>
        <end position="219"/>
    </location>
</feature>
<dbReference type="Pfam" id="PF01872">
    <property type="entry name" value="RibD_C"/>
    <property type="match status" value="1"/>
</dbReference>
<evidence type="ECO:0000256" key="12">
    <source>
        <dbReference type="ARBA" id="ARBA00049020"/>
    </source>
</evidence>
<evidence type="ECO:0000256" key="5">
    <source>
        <dbReference type="ARBA" id="ARBA00015035"/>
    </source>
</evidence>
<dbReference type="PANTHER" id="PTHR38011">
    <property type="entry name" value="DIHYDROFOLATE REDUCTASE FAMILY PROTEIN (AFU_ORTHOLOGUE AFUA_8G06820)"/>
    <property type="match status" value="1"/>
</dbReference>
<evidence type="ECO:0000313" key="14">
    <source>
        <dbReference type="EMBL" id="KUG05779.1"/>
    </source>
</evidence>
<name>A0A0W8EBH6_9ZZZZ</name>
<dbReference type="GO" id="GO:0050661">
    <property type="term" value="F:NADP binding"/>
    <property type="evidence" value="ECO:0007669"/>
    <property type="project" value="InterPro"/>
</dbReference>
<dbReference type="InterPro" id="IPR011549">
    <property type="entry name" value="RibD_C"/>
</dbReference>
<dbReference type="InterPro" id="IPR024072">
    <property type="entry name" value="DHFR-like_dom_sf"/>
</dbReference>
<dbReference type="InterPro" id="IPR006401">
    <property type="entry name" value="Rib_reduct_arc"/>
</dbReference>
<evidence type="ECO:0000256" key="2">
    <source>
        <dbReference type="ARBA" id="ARBA00009723"/>
    </source>
</evidence>
<dbReference type="EC" id="1.1.1.302" evidence="4"/>
<sequence>MRPFVHVNVAMSADGKLSTSERRQVKISGSADFSRVDRIKAESDAIMVGIGTVLADDPSLTVKSTDLRSARRAKGLPEHPIRIVVDSRARTPIDAAILHKGEGVRVIACSEKAEEGKKDGLSRYARIIVTGNDTVDLTSLLSSLHAMGIRTLLVEGGGTLIWGLFCAGLVDRLTCYVGNRVIGGISAPTLADGEGFTREQDFIPLSLEGIERMDSGVLLTWTIRRPGI</sequence>
<comment type="pathway">
    <text evidence="1">Cofactor biosynthesis; riboflavin biosynthesis.</text>
</comment>
<comment type="catalytic activity">
    <reaction evidence="11">
        <text>2,5-diamino-6-(1-D-ribitylamino)pyrimidin-4(3H)-one 5'-phosphate + NAD(+) = 2,5-diamino-6-(1-D-ribosylamino)pyrimidin-4(3H)-one 5'-phosphate + NADH + H(+)</text>
        <dbReference type="Rhea" id="RHEA:27274"/>
        <dbReference type="ChEBI" id="CHEBI:15378"/>
        <dbReference type="ChEBI" id="CHEBI:57540"/>
        <dbReference type="ChEBI" id="CHEBI:57945"/>
        <dbReference type="ChEBI" id="CHEBI:58890"/>
        <dbReference type="ChEBI" id="CHEBI:59545"/>
        <dbReference type="EC" id="1.1.1.302"/>
    </reaction>
</comment>
<accession>A0A0W8EBH6</accession>
<dbReference type="InterPro" id="IPR050765">
    <property type="entry name" value="Riboflavin_Biosynth_HTPR"/>
</dbReference>
<dbReference type="InterPro" id="IPR002734">
    <property type="entry name" value="RibDG_C"/>
</dbReference>
<comment type="catalytic activity">
    <reaction evidence="12">
        <text>2,5-diamino-6-(1-D-ribitylamino)pyrimidin-4(3H)-one 5'-phosphate + NADP(+) = 2,5-diamino-6-(1-D-ribosylamino)pyrimidin-4(3H)-one 5'-phosphate + NADPH + H(+)</text>
        <dbReference type="Rhea" id="RHEA:27278"/>
        <dbReference type="ChEBI" id="CHEBI:15378"/>
        <dbReference type="ChEBI" id="CHEBI:57783"/>
        <dbReference type="ChEBI" id="CHEBI:58349"/>
        <dbReference type="ChEBI" id="CHEBI:58890"/>
        <dbReference type="ChEBI" id="CHEBI:59545"/>
        <dbReference type="EC" id="1.1.1.302"/>
    </reaction>
</comment>
<dbReference type="PANTHER" id="PTHR38011:SF7">
    <property type="entry name" value="2,5-DIAMINO-6-RIBOSYLAMINO-4(3H)-PYRIMIDINONE 5'-PHOSPHATE REDUCTASE"/>
    <property type="match status" value="1"/>
</dbReference>
<keyword evidence="7" id="KW-0521">NADP</keyword>
<dbReference type="NCBIfam" id="TIGR00227">
    <property type="entry name" value="ribD_Cterm"/>
    <property type="match status" value="1"/>
</dbReference>
<evidence type="ECO:0000259" key="13">
    <source>
        <dbReference type="Pfam" id="PF01872"/>
    </source>
</evidence>
<comment type="similarity">
    <text evidence="2">Belongs to the HTP reductase family.</text>
</comment>
<evidence type="ECO:0000256" key="3">
    <source>
        <dbReference type="ARBA" id="ARBA00011738"/>
    </source>
</evidence>
<comment type="subunit">
    <text evidence="3">Homodimer.</text>
</comment>
<evidence type="ECO:0000256" key="7">
    <source>
        <dbReference type="ARBA" id="ARBA00022857"/>
    </source>
</evidence>